<proteinExistence type="predicted"/>
<organism evidence="1 2">
    <name type="scientific">Microbacterium hydrocarbonoxydans</name>
    <dbReference type="NCBI Taxonomy" id="273678"/>
    <lineage>
        <taxon>Bacteria</taxon>
        <taxon>Bacillati</taxon>
        <taxon>Actinomycetota</taxon>
        <taxon>Actinomycetes</taxon>
        <taxon>Micrococcales</taxon>
        <taxon>Microbacteriaceae</taxon>
        <taxon>Microbacterium</taxon>
    </lineage>
</organism>
<reference evidence="1 2" key="1">
    <citation type="submission" date="2015-02" db="EMBL/GenBank/DDBJ databases">
        <title>Draft genome sequences of ten Microbacterium spp. with emphasis on heavy metal contaminated environments.</title>
        <authorList>
            <person name="Corretto E."/>
        </authorList>
    </citation>
    <scope>NUCLEOTIDE SEQUENCE [LARGE SCALE GENOMIC DNA]</scope>
    <source>
        <strain evidence="1 2">SA35</strain>
    </source>
</reference>
<accession>A0A0M2HYK7</accession>
<evidence type="ECO:0000313" key="2">
    <source>
        <dbReference type="Proteomes" id="UP000033900"/>
    </source>
</evidence>
<comment type="caution">
    <text evidence="1">The sequence shown here is derived from an EMBL/GenBank/DDBJ whole genome shotgun (WGS) entry which is preliminary data.</text>
</comment>
<gene>
    <name evidence="1" type="ORF">RS84_00241</name>
</gene>
<dbReference type="Proteomes" id="UP000033900">
    <property type="component" value="Unassembled WGS sequence"/>
</dbReference>
<dbReference type="OrthoDB" id="3536267at2"/>
<dbReference type="RefSeq" id="WP_045255916.1">
    <property type="nucleotide sequence ID" value="NZ_JYJB01000003.1"/>
</dbReference>
<keyword evidence="2" id="KW-1185">Reference proteome</keyword>
<dbReference type="AlphaFoldDB" id="A0A0M2HYK7"/>
<protein>
    <submittedName>
        <fullName evidence="1">Uncharacterized protein</fullName>
    </submittedName>
</protein>
<dbReference type="EMBL" id="JYJB01000003">
    <property type="protein sequence ID" value="KJL49528.1"/>
    <property type="molecule type" value="Genomic_DNA"/>
</dbReference>
<name>A0A0M2HYK7_9MICO</name>
<dbReference type="STRING" id="273678.RS84_00241"/>
<sequence>MDQITPGRIVLYKLRPADVAIITAERATDPTHRRGNVPMPGDVVPLIVVRVWPDGVNGQAILDGNDSLWVTSARQGDADGQWAWPHRA</sequence>
<dbReference type="PATRIC" id="fig|273678.4.peg.233"/>
<evidence type="ECO:0000313" key="1">
    <source>
        <dbReference type="EMBL" id="KJL49528.1"/>
    </source>
</evidence>